<dbReference type="Proteomes" id="UP001341840">
    <property type="component" value="Unassembled WGS sequence"/>
</dbReference>
<evidence type="ECO:0000313" key="4">
    <source>
        <dbReference type="EMBL" id="MED6183021.1"/>
    </source>
</evidence>
<evidence type="ECO:0000256" key="1">
    <source>
        <dbReference type="PROSITE-ProRule" id="PRU00042"/>
    </source>
</evidence>
<dbReference type="InterPro" id="IPR036236">
    <property type="entry name" value="Znf_C2H2_sf"/>
</dbReference>
<dbReference type="SUPFAM" id="SSF57667">
    <property type="entry name" value="beta-beta-alpha zinc fingers"/>
    <property type="match status" value="2"/>
</dbReference>
<evidence type="ECO:0000313" key="5">
    <source>
        <dbReference type="Proteomes" id="UP001341840"/>
    </source>
</evidence>
<dbReference type="PROSITE" id="PS50157">
    <property type="entry name" value="ZINC_FINGER_C2H2_2"/>
    <property type="match status" value="3"/>
</dbReference>
<dbReference type="Pfam" id="PF13912">
    <property type="entry name" value="zf-C2H2_6"/>
    <property type="match status" value="3"/>
</dbReference>
<keyword evidence="1" id="KW-0479">Metal-binding</keyword>
<protein>
    <recommendedName>
        <fullName evidence="3">C2H2-type domain-containing protein</fullName>
    </recommendedName>
</protein>
<feature type="domain" description="C2H2-type" evidence="3">
    <location>
        <begin position="103"/>
        <end position="130"/>
    </location>
</feature>
<feature type="domain" description="C2H2-type" evidence="3">
    <location>
        <begin position="279"/>
        <end position="306"/>
    </location>
</feature>
<reference evidence="4 5" key="1">
    <citation type="journal article" date="2023" name="Plants (Basel)">
        <title>Bridging the Gap: Combining Genomics and Transcriptomics Approaches to Understand Stylosanthes scabra, an Orphan Legume from the Brazilian Caatinga.</title>
        <authorList>
            <person name="Ferreira-Neto J.R.C."/>
            <person name="da Silva M.D."/>
            <person name="Binneck E."/>
            <person name="de Melo N.F."/>
            <person name="da Silva R.H."/>
            <person name="de Melo A.L.T.M."/>
            <person name="Pandolfi V."/>
            <person name="Bustamante F.O."/>
            <person name="Brasileiro-Vidal A.C."/>
            <person name="Benko-Iseppon A.M."/>
        </authorList>
    </citation>
    <scope>NUCLEOTIDE SEQUENCE [LARGE SCALE GENOMIC DNA]</scope>
    <source>
        <tissue evidence="4">Leaves</tissue>
    </source>
</reference>
<dbReference type="SMART" id="SM00355">
    <property type="entry name" value="ZnF_C2H2"/>
    <property type="match status" value="3"/>
</dbReference>
<organism evidence="4 5">
    <name type="scientific">Stylosanthes scabra</name>
    <dbReference type="NCBI Taxonomy" id="79078"/>
    <lineage>
        <taxon>Eukaryota</taxon>
        <taxon>Viridiplantae</taxon>
        <taxon>Streptophyta</taxon>
        <taxon>Embryophyta</taxon>
        <taxon>Tracheophyta</taxon>
        <taxon>Spermatophyta</taxon>
        <taxon>Magnoliopsida</taxon>
        <taxon>eudicotyledons</taxon>
        <taxon>Gunneridae</taxon>
        <taxon>Pentapetalae</taxon>
        <taxon>rosids</taxon>
        <taxon>fabids</taxon>
        <taxon>Fabales</taxon>
        <taxon>Fabaceae</taxon>
        <taxon>Papilionoideae</taxon>
        <taxon>50 kb inversion clade</taxon>
        <taxon>dalbergioids sensu lato</taxon>
        <taxon>Dalbergieae</taxon>
        <taxon>Pterocarpus clade</taxon>
        <taxon>Stylosanthes</taxon>
    </lineage>
</organism>
<keyword evidence="5" id="KW-1185">Reference proteome</keyword>
<keyword evidence="1" id="KW-0862">Zinc</keyword>
<feature type="domain" description="C2H2-type" evidence="3">
    <location>
        <begin position="210"/>
        <end position="237"/>
    </location>
</feature>
<dbReference type="PROSITE" id="PS00028">
    <property type="entry name" value="ZINC_FINGER_C2H2_1"/>
    <property type="match status" value="3"/>
</dbReference>
<dbReference type="Gene3D" id="3.30.160.60">
    <property type="entry name" value="Classic Zinc Finger"/>
    <property type="match status" value="1"/>
</dbReference>
<accession>A0ABU6WCF7</accession>
<sequence length="352" mass="38406">MNDNMNDINNYSSISAHSGCSPDIDHPFLVAVDNSSVGVEFAASSSSSSSSLTRIRKPRKKKSAKLISIMEEEGVVKGGYNKGGGGYKKIDTAAAEEAPKIARPCTECGKKFWSWKALFGHMRCHPEREWRGINPPPNLVRSKPPSQEEDRTRGLTPEDHEVATCLLLLARSSGREKAKREEDESNNKVENNNVECGINSHCKEEQEERFECSSCKKVFGSHQALGGHRASHKNVKGCFAITRTTAEGGGDHHHHDHHLLNINLLTHGDNDAVAGGGGHKCSICMKVFSTGQALGGHKRCHWEKAESESGNDGCSTLTLPLPVDLNLPAPIDQQYYHCSSSSTLTLDLRLGL</sequence>
<proteinExistence type="predicted"/>
<evidence type="ECO:0000259" key="3">
    <source>
        <dbReference type="PROSITE" id="PS50157"/>
    </source>
</evidence>
<name>A0ABU6WCF7_9FABA</name>
<dbReference type="EMBL" id="JASCZI010181399">
    <property type="protein sequence ID" value="MED6183021.1"/>
    <property type="molecule type" value="Genomic_DNA"/>
</dbReference>
<keyword evidence="1" id="KW-0863">Zinc-finger</keyword>
<evidence type="ECO:0000256" key="2">
    <source>
        <dbReference type="SAM" id="MobiDB-lite"/>
    </source>
</evidence>
<dbReference type="PANTHER" id="PTHR47591">
    <property type="entry name" value="ZINC FINGER PROTEIN ZAT2-RELATED"/>
    <property type="match status" value="1"/>
</dbReference>
<feature type="region of interest" description="Disordered" evidence="2">
    <location>
        <begin position="133"/>
        <end position="155"/>
    </location>
</feature>
<feature type="compositionally biased region" description="Basic and acidic residues" evidence="2">
    <location>
        <begin position="146"/>
        <end position="155"/>
    </location>
</feature>
<gene>
    <name evidence="4" type="ORF">PIB30_034026</name>
</gene>
<dbReference type="InterPro" id="IPR013087">
    <property type="entry name" value="Znf_C2H2_type"/>
</dbReference>
<comment type="caution">
    <text evidence="4">The sequence shown here is derived from an EMBL/GenBank/DDBJ whole genome shotgun (WGS) entry which is preliminary data.</text>
</comment>
<dbReference type="PANTHER" id="PTHR47591:SF1">
    <property type="entry name" value="ZINC FINGER PROTEIN ZAT2-RELATED"/>
    <property type="match status" value="1"/>
</dbReference>